<feature type="transmembrane region" description="Helical" evidence="5">
    <location>
        <begin position="156"/>
        <end position="176"/>
    </location>
</feature>
<dbReference type="PATRIC" id="fig|1167006.5.peg.2502"/>
<accession>M1PR32</accession>
<proteinExistence type="inferred from homology"/>
<comment type="subcellular location">
    <subcellularLocation>
        <location evidence="5">Cell inner membrane</location>
        <topology evidence="5">Multi-pass membrane protein</topology>
    </subcellularLocation>
    <subcellularLocation>
        <location evidence="1">Membrane</location>
        <topology evidence="1">Multi-pass membrane protein</topology>
    </subcellularLocation>
</comment>
<keyword evidence="3 5" id="KW-1133">Transmembrane helix</keyword>
<dbReference type="RefSeq" id="WP_015404534.1">
    <property type="nucleotide sequence ID" value="NC_020304.1"/>
</dbReference>
<organism evidence="6 7">
    <name type="scientific">Desulfocapsa sulfexigens (strain DSM 10523 / SB164P1)</name>
    <dbReference type="NCBI Taxonomy" id="1167006"/>
    <lineage>
        <taxon>Bacteria</taxon>
        <taxon>Pseudomonadati</taxon>
        <taxon>Thermodesulfobacteriota</taxon>
        <taxon>Desulfobulbia</taxon>
        <taxon>Desulfobulbales</taxon>
        <taxon>Desulfocapsaceae</taxon>
        <taxon>Desulfocapsa</taxon>
    </lineage>
</organism>
<dbReference type="GO" id="GO:0065002">
    <property type="term" value="P:intracellular protein transmembrane transport"/>
    <property type="evidence" value="ECO:0007669"/>
    <property type="project" value="TreeGrafter"/>
</dbReference>
<dbReference type="InterPro" id="IPR002033">
    <property type="entry name" value="TatC"/>
</dbReference>
<dbReference type="STRING" id="1167006.UWK_02306"/>
<dbReference type="PRINTS" id="PR01840">
    <property type="entry name" value="TATCFAMILY"/>
</dbReference>
<keyword evidence="5" id="KW-0811">Translocation</keyword>
<comment type="similarity">
    <text evidence="5">Belongs to the TatC family.</text>
</comment>
<dbReference type="GO" id="GO:0009977">
    <property type="term" value="F:proton motive force dependent protein transmembrane transporter activity"/>
    <property type="evidence" value="ECO:0007669"/>
    <property type="project" value="TreeGrafter"/>
</dbReference>
<evidence type="ECO:0000313" key="6">
    <source>
        <dbReference type="EMBL" id="AGF78846.1"/>
    </source>
</evidence>
<feature type="transmembrane region" description="Helical" evidence="5">
    <location>
        <begin position="21"/>
        <end position="40"/>
    </location>
</feature>
<gene>
    <name evidence="5" type="primary">tatC</name>
    <name evidence="6" type="ordered locus">UWK_02306</name>
</gene>
<reference evidence="7" key="1">
    <citation type="journal article" date="2013" name="Stand. Genomic Sci.">
        <title>Complete genome sequence of Desulfocapsa sulfexigens, a marine deltaproteobacterium specialized in disproportionating inorganic sulfur compounds.</title>
        <authorList>
            <person name="Finster K.W."/>
            <person name="Kjeldsen K.U."/>
            <person name="Kube M."/>
            <person name="Reinhardt R."/>
            <person name="Mussmann M."/>
            <person name="Amann R."/>
            <person name="Schreiber L."/>
        </authorList>
    </citation>
    <scope>NUCLEOTIDE SEQUENCE [LARGE SCALE GENOMIC DNA]</scope>
    <source>
        <strain evidence="7">DSM 10523 / SB164P1</strain>
    </source>
</reference>
<evidence type="ECO:0000256" key="2">
    <source>
        <dbReference type="ARBA" id="ARBA00022692"/>
    </source>
</evidence>
<feature type="transmembrane region" description="Helical" evidence="5">
    <location>
        <begin position="196"/>
        <end position="214"/>
    </location>
</feature>
<dbReference type="PANTHER" id="PTHR30371">
    <property type="entry name" value="SEC-INDEPENDENT PROTEIN TRANSLOCASE PROTEIN TATC"/>
    <property type="match status" value="1"/>
</dbReference>
<dbReference type="AlphaFoldDB" id="M1PR32"/>
<keyword evidence="5" id="KW-0653">Protein transport</keyword>
<dbReference type="GO" id="GO:0043953">
    <property type="term" value="P:protein transport by the Tat complex"/>
    <property type="evidence" value="ECO:0007669"/>
    <property type="project" value="UniProtKB-UniRule"/>
</dbReference>
<dbReference type="GO" id="GO:0033281">
    <property type="term" value="C:TAT protein transport complex"/>
    <property type="evidence" value="ECO:0007669"/>
    <property type="project" value="UniProtKB-UniRule"/>
</dbReference>
<keyword evidence="5" id="KW-1003">Cell membrane</keyword>
<name>M1PR32_DESSD</name>
<feature type="transmembrane region" description="Helical" evidence="5">
    <location>
        <begin position="108"/>
        <end position="136"/>
    </location>
</feature>
<keyword evidence="4 5" id="KW-0472">Membrane</keyword>
<keyword evidence="7" id="KW-1185">Reference proteome</keyword>
<evidence type="ECO:0000256" key="3">
    <source>
        <dbReference type="ARBA" id="ARBA00022989"/>
    </source>
</evidence>
<dbReference type="eggNOG" id="COG0805">
    <property type="taxonomic scope" value="Bacteria"/>
</dbReference>
<feature type="transmembrane region" description="Helical" evidence="5">
    <location>
        <begin position="220"/>
        <end position="239"/>
    </location>
</feature>
<dbReference type="Pfam" id="PF00902">
    <property type="entry name" value="TatC"/>
    <property type="match status" value="1"/>
</dbReference>
<comment type="function">
    <text evidence="5">Part of the twin-arginine translocation (Tat) system that transports large folded proteins containing a characteristic twin-arginine motif in their signal peptide across membranes.</text>
</comment>
<comment type="subunit">
    <text evidence="5">Forms a complex with TatA.</text>
</comment>
<dbReference type="HAMAP" id="MF_00902">
    <property type="entry name" value="TatC"/>
    <property type="match status" value="1"/>
</dbReference>
<keyword evidence="5" id="KW-0997">Cell inner membrane</keyword>
<protein>
    <recommendedName>
        <fullName evidence="5">Sec-independent protein translocase protein TatC</fullName>
    </recommendedName>
</protein>
<keyword evidence="5" id="KW-0813">Transport</keyword>
<dbReference type="Proteomes" id="UP000011721">
    <property type="component" value="Chromosome"/>
</dbReference>
<feature type="transmembrane region" description="Helical" evidence="5">
    <location>
        <begin position="76"/>
        <end position="96"/>
    </location>
</feature>
<evidence type="ECO:0000256" key="4">
    <source>
        <dbReference type="ARBA" id="ARBA00023136"/>
    </source>
</evidence>
<dbReference type="KEGG" id="dsf:UWK_02306"/>
<dbReference type="EMBL" id="CP003985">
    <property type="protein sequence ID" value="AGF78846.1"/>
    <property type="molecule type" value="Genomic_DNA"/>
</dbReference>
<dbReference type="PANTHER" id="PTHR30371:SF0">
    <property type="entry name" value="SEC-INDEPENDENT PROTEIN TRANSLOCASE PROTEIN TATC, CHLOROPLASTIC-RELATED"/>
    <property type="match status" value="1"/>
</dbReference>
<evidence type="ECO:0000256" key="5">
    <source>
        <dbReference type="HAMAP-Rule" id="MF_00902"/>
    </source>
</evidence>
<evidence type="ECO:0000256" key="1">
    <source>
        <dbReference type="ARBA" id="ARBA00004141"/>
    </source>
</evidence>
<dbReference type="NCBIfam" id="TIGR00945">
    <property type="entry name" value="tatC"/>
    <property type="match status" value="1"/>
</dbReference>
<evidence type="ECO:0000313" key="7">
    <source>
        <dbReference type="Proteomes" id="UP000011721"/>
    </source>
</evidence>
<dbReference type="HOGENOM" id="CLU_031942_1_1_7"/>
<sequence>MSLIVRSLEQFRPHHEELRQRLIKVFAALILCSGVAYFFSENIARFFMDPLFAASPHLDHLVYTNLPEAFLSYLKLSLLIGILFSFPFSLFQLWMFIAPGLRSSEKKFAVTVVFWATLLFGAGAAFALFGVLPRMLIYFMSYASESLEPLPKFGKYLTFVARTVLAFGLSFEIPFLMVMAGKAGFVKAQYFRSKRLYFYAAIVFMAFLLTAGDFMATGLLAIPLFFLYEAGIFLTALFGKKKPETS</sequence>
<keyword evidence="2 5" id="KW-0812">Transmembrane</keyword>